<protein>
    <recommendedName>
        <fullName evidence="2">GAF domain-containing protein</fullName>
    </recommendedName>
</protein>
<dbReference type="PANTHER" id="PTHR21021:SF15">
    <property type="entry name" value="FREE METHIONINE-R-SULFOXIDE REDUCTASE"/>
    <property type="match status" value="1"/>
</dbReference>
<evidence type="ECO:0000259" key="2">
    <source>
        <dbReference type="Pfam" id="PF13185"/>
    </source>
</evidence>
<sequence length="204" mass="22359">MPHADSALIPKGLQTKAEFWQTAYSQLQGLLHDQRNWVSNLSNSASLIYNALGDSPLHDPKTTNWVGFYIRSSLFPVPRLSPSTVPTDDVQNHDEMLLLGPFCGRPACQSINISPGKRRGVCADAFIKKQSVLVPDVEAYPGHIACDGETKSEIVVPLILLLDDGQSRVVGVFDLDNTALSGFDEEDQRGLEKIANLVVNSSDW</sequence>
<dbReference type="Pfam" id="PF13185">
    <property type="entry name" value="GAF_2"/>
    <property type="match status" value="1"/>
</dbReference>
<comment type="similarity">
    <text evidence="1">Belongs to the free Met sulfoxide reductase family.</text>
</comment>
<dbReference type="HOGENOM" id="CLU_077738_1_0_1"/>
<dbReference type="InterPro" id="IPR000614">
    <property type="entry name" value="FRMsr_CS"/>
</dbReference>
<dbReference type="VEuPathDB" id="FungiDB:PLEOSDRAFT_1076640"/>
<evidence type="ECO:0000313" key="4">
    <source>
        <dbReference type="Proteomes" id="UP000027073"/>
    </source>
</evidence>
<dbReference type="InterPro" id="IPR003018">
    <property type="entry name" value="GAF"/>
</dbReference>
<reference evidence="4" key="1">
    <citation type="journal article" date="2014" name="Proc. Natl. Acad. Sci. U.S.A.">
        <title>Extensive sampling of basidiomycete genomes demonstrates inadequacy of the white-rot/brown-rot paradigm for wood decay fungi.</title>
        <authorList>
            <person name="Riley R."/>
            <person name="Salamov A.A."/>
            <person name="Brown D.W."/>
            <person name="Nagy L.G."/>
            <person name="Floudas D."/>
            <person name="Held B.W."/>
            <person name="Levasseur A."/>
            <person name="Lombard V."/>
            <person name="Morin E."/>
            <person name="Otillar R."/>
            <person name="Lindquist E.A."/>
            <person name="Sun H."/>
            <person name="LaButti K.M."/>
            <person name="Schmutz J."/>
            <person name="Jabbour D."/>
            <person name="Luo H."/>
            <person name="Baker S.E."/>
            <person name="Pisabarro A.G."/>
            <person name="Walton J.D."/>
            <person name="Blanchette R.A."/>
            <person name="Henrissat B."/>
            <person name="Martin F."/>
            <person name="Cullen D."/>
            <person name="Hibbett D.S."/>
            <person name="Grigoriev I.V."/>
        </authorList>
    </citation>
    <scope>NUCLEOTIDE SEQUENCE [LARGE SCALE GENOMIC DNA]</scope>
    <source>
        <strain evidence="4">PC15</strain>
    </source>
</reference>
<dbReference type="InterPro" id="IPR029016">
    <property type="entry name" value="GAF-like_dom_sf"/>
</dbReference>
<dbReference type="OrthoDB" id="15735at2759"/>
<evidence type="ECO:0000313" key="3">
    <source>
        <dbReference type="EMBL" id="KDQ27479.1"/>
    </source>
</evidence>
<dbReference type="STRING" id="1137138.A0A067NI03"/>
<proteinExistence type="inferred from homology"/>
<dbReference type="SUPFAM" id="SSF55781">
    <property type="entry name" value="GAF domain-like"/>
    <property type="match status" value="1"/>
</dbReference>
<gene>
    <name evidence="3" type="ORF">PLEOSDRAFT_1076640</name>
</gene>
<dbReference type="PROSITE" id="PS01320">
    <property type="entry name" value="UPF0067"/>
    <property type="match status" value="1"/>
</dbReference>
<name>A0A067NI03_PLEO1</name>
<dbReference type="InterPro" id="IPR051330">
    <property type="entry name" value="Phosphatase_reg/MetRdx"/>
</dbReference>
<dbReference type="AlphaFoldDB" id="A0A067NI03"/>
<evidence type="ECO:0000256" key="1">
    <source>
        <dbReference type="ARBA" id="ARBA00038454"/>
    </source>
</evidence>
<dbReference type="Proteomes" id="UP000027073">
    <property type="component" value="Unassembled WGS sequence"/>
</dbReference>
<dbReference type="PANTHER" id="PTHR21021">
    <property type="entry name" value="GAF/PUTATIVE CYTOSKELETAL PROTEIN"/>
    <property type="match status" value="1"/>
</dbReference>
<organism evidence="3 4">
    <name type="scientific">Pleurotus ostreatus (strain PC15)</name>
    <name type="common">Oyster mushroom</name>
    <dbReference type="NCBI Taxonomy" id="1137138"/>
    <lineage>
        <taxon>Eukaryota</taxon>
        <taxon>Fungi</taxon>
        <taxon>Dikarya</taxon>
        <taxon>Basidiomycota</taxon>
        <taxon>Agaricomycotina</taxon>
        <taxon>Agaricomycetes</taxon>
        <taxon>Agaricomycetidae</taxon>
        <taxon>Agaricales</taxon>
        <taxon>Pleurotineae</taxon>
        <taxon>Pleurotaceae</taxon>
        <taxon>Pleurotus</taxon>
    </lineage>
</organism>
<dbReference type="Gene3D" id="3.30.450.40">
    <property type="match status" value="1"/>
</dbReference>
<dbReference type="GO" id="GO:0033745">
    <property type="term" value="F:L-methionine-(R)-S-oxide reductase activity"/>
    <property type="evidence" value="ECO:0007669"/>
    <property type="project" value="TreeGrafter"/>
</dbReference>
<dbReference type="InParanoid" id="A0A067NI03"/>
<dbReference type="EMBL" id="KL198008">
    <property type="protein sequence ID" value="KDQ27479.1"/>
    <property type="molecule type" value="Genomic_DNA"/>
</dbReference>
<accession>A0A067NI03</accession>
<feature type="domain" description="GAF" evidence="2">
    <location>
        <begin position="100"/>
        <end position="198"/>
    </location>
</feature>
<dbReference type="GO" id="GO:0005829">
    <property type="term" value="C:cytosol"/>
    <property type="evidence" value="ECO:0007669"/>
    <property type="project" value="TreeGrafter"/>
</dbReference>